<dbReference type="InterPro" id="IPR027266">
    <property type="entry name" value="TrmE/GcvT-like"/>
</dbReference>
<evidence type="ECO:0000313" key="2">
    <source>
        <dbReference type="Proteomes" id="UP001148313"/>
    </source>
</evidence>
<dbReference type="Gene3D" id="3.30.1360.120">
    <property type="entry name" value="Probable tRNA modification gtpase trme, domain 1"/>
    <property type="match status" value="1"/>
</dbReference>
<dbReference type="InterPro" id="IPR007375">
    <property type="entry name" value="SoxG"/>
</dbReference>
<dbReference type="RefSeq" id="WP_271088002.1">
    <property type="nucleotide sequence ID" value="NZ_JAPJZH010000002.1"/>
</dbReference>
<proteinExistence type="predicted"/>
<dbReference type="SUPFAM" id="SSF103025">
    <property type="entry name" value="Folate-binding domain"/>
    <property type="match status" value="1"/>
</dbReference>
<accession>A0ABT4VIE2</accession>
<gene>
    <name evidence="1" type="ORF">OOZ53_03880</name>
</gene>
<dbReference type="EMBL" id="JAPJZH010000002">
    <property type="protein sequence ID" value="MDA4844472.1"/>
    <property type="molecule type" value="Genomic_DNA"/>
</dbReference>
<dbReference type="Pfam" id="PF04268">
    <property type="entry name" value="SoxG"/>
    <property type="match status" value="1"/>
</dbReference>
<reference evidence="1" key="1">
    <citation type="submission" date="2022-11" db="EMBL/GenBank/DDBJ databases">
        <title>Hoeflea poritis sp. nov., isolated from scleractinian coral Porites lutea.</title>
        <authorList>
            <person name="Zhang G."/>
            <person name="Wei Q."/>
            <person name="Cai L."/>
        </authorList>
    </citation>
    <scope>NUCLEOTIDE SEQUENCE</scope>
    <source>
        <strain evidence="1">E7-10</strain>
    </source>
</reference>
<sequence length="187" mass="20159">MPRLAPSSPLNGFRQEFDRLEITEITDLALVSIASPQGREAELASAVSGAYGIALPPVGSSVEADAGEPRFLGLQPGQCFALFERQDEGPVDIIARKLSDAGYYTDQSDSWAVLRVSGTRCREALERICPLDLHPQTFVTGAVARTVMEHLGVIIFRDGEDSFLLLSARSSAPSFLHAVVTSAKNIQ</sequence>
<keyword evidence="2" id="KW-1185">Reference proteome</keyword>
<evidence type="ECO:0008006" key="3">
    <source>
        <dbReference type="Google" id="ProtNLM"/>
    </source>
</evidence>
<protein>
    <recommendedName>
        <fullName evidence="3">Sarcosine oxidase subunit gamma</fullName>
    </recommendedName>
</protein>
<evidence type="ECO:0000313" key="1">
    <source>
        <dbReference type="EMBL" id="MDA4844472.1"/>
    </source>
</evidence>
<dbReference type="Proteomes" id="UP001148313">
    <property type="component" value="Unassembled WGS sequence"/>
</dbReference>
<name>A0ABT4VIE2_9HYPH</name>
<organism evidence="1 2">
    <name type="scientific">Hoeflea poritis</name>
    <dbReference type="NCBI Taxonomy" id="2993659"/>
    <lineage>
        <taxon>Bacteria</taxon>
        <taxon>Pseudomonadati</taxon>
        <taxon>Pseudomonadota</taxon>
        <taxon>Alphaproteobacteria</taxon>
        <taxon>Hyphomicrobiales</taxon>
        <taxon>Rhizobiaceae</taxon>
        <taxon>Hoeflea</taxon>
    </lineage>
</organism>
<comment type="caution">
    <text evidence="1">The sequence shown here is derived from an EMBL/GenBank/DDBJ whole genome shotgun (WGS) entry which is preliminary data.</text>
</comment>
<dbReference type="Gene3D" id="3.30.70.1520">
    <property type="entry name" value="Heterotetrameric sarcosine oxidase"/>
    <property type="match status" value="1"/>
</dbReference>